<proteinExistence type="predicted"/>
<organism evidence="6 7">
    <name type="scientific">Rhynchospora pubera</name>
    <dbReference type="NCBI Taxonomy" id="906938"/>
    <lineage>
        <taxon>Eukaryota</taxon>
        <taxon>Viridiplantae</taxon>
        <taxon>Streptophyta</taxon>
        <taxon>Embryophyta</taxon>
        <taxon>Tracheophyta</taxon>
        <taxon>Spermatophyta</taxon>
        <taxon>Magnoliopsida</taxon>
        <taxon>Liliopsida</taxon>
        <taxon>Poales</taxon>
        <taxon>Cyperaceae</taxon>
        <taxon>Cyperoideae</taxon>
        <taxon>Rhynchosporeae</taxon>
        <taxon>Rhynchospora</taxon>
    </lineage>
</organism>
<keyword evidence="1" id="KW-0813">Transport</keyword>
<evidence type="ECO:0000256" key="4">
    <source>
        <dbReference type="SAM" id="MobiDB-lite"/>
    </source>
</evidence>
<protein>
    <recommendedName>
        <fullName evidence="5">Agenet domain-containing protein</fullName>
    </recommendedName>
</protein>
<keyword evidence="7" id="KW-1185">Reference proteome</keyword>
<evidence type="ECO:0000256" key="2">
    <source>
        <dbReference type="ARBA" id="ARBA00022604"/>
    </source>
</evidence>
<dbReference type="Proteomes" id="UP001140206">
    <property type="component" value="Chromosome 1"/>
</dbReference>
<dbReference type="SMART" id="SM00743">
    <property type="entry name" value="Agenet"/>
    <property type="match status" value="4"/>
</dbReference>
<dbReference type="InterPro" id="IPR007930">
    <property type="entry name" value="DUF724"/>
</dbReference>
<feature type="compositionally biased region" description="Basic and acidic residues" evidence="4">
    <location>
        <begin position="484"/>
        <end position="502"/>
    </location>
</feature>
<feature type="domain" description="Agenet" evidence="5">
    <location>
        <begin position="85"/>
        <end position="157"/>
    </location>
</feature>
<dbReference type="Gene3D" id="2.30.30.140">
    <property type="match status" value="1"/>
</dbReference>
<evidence type="ECO:0000259" key="5">
    <source>
        <dbReference type="SMART" id="SM00743"/>
    </source>
</evidence>
<feature type="compositionally biased region" description="Polar residues" evidence="4">
    <location>
        <begin position="503"/>
        <end position="517"/>
    </location>
</feature>
<gene>
    <name evidence="6" type="ORF">LUZ62_016724</name>
</gene>
<dbReference type="Pfam" id="PF05266">
    <property type="entry name" value="DUF724"/>
    <property type="match status" value="1"/>
</dbReference>
<keyword evidence="2" id="KW-0341">Growth regulation</keyword>
<dbReference type="CDD" id="cd20405">
    <property type="entry name" value="Tudor_Agenet_AtDUF_rpt1_3"/>
    <property type="match status" value="1"/>
</dbReference>
<evidence type="ECO:0000313" key="7">
    <source>
        <dbReference type="Proteomes" id="UP001140206"/>
    </source>
</evidence>
<name>A0AAV8GM93_9POAL</name>
<keyword evidence="3" id="KW-0175">Coiled coil</keyword>
<evidence type="ECO:0000256" key="3">
    <source>
        <dbReference type="SAM" id="Coils"/>
    </source>
</evidence>
<dbReference type="Pfam" id="PF05641">
    <property type="entry name" value="Agenet"/>
    <property type="match status" value="2"/>
</dbReference>
<dbReference type="EMBL" id="JAMFTS010000001">
    <property type="protein sequence ID" value="KAJ4804158.1"/>
    <property type="molecule type" value="Genomic_DNA"/>
</dbReference>
<dbReference type="InterPro" id="IPR014002">
    <property type="entry name" value="Agenet_dom_plant"/>
</dbReference>
<dbReference type="PANTHER" id="PTHR31917:SF147">
    <property type="entry name" value="AGENET DOMAIN-CONTAINING PROTEIN"/>
    <property type="match status" value="1"/>
</dbReference>
<dbReference type="PANTHER" id="PTHR31917">
    <property type="entry name" value="AGENET DOMAIN-CONTAINING PROTEIN-RELATED"/>
    <property type="match status" value="1"/>
</dbReference>
<feature type="region of interest" description="Disordered" evidence="4">
    <location>
        <begin position="478"/>
        <end position="521"/>
    </location>
</feature>
<reference evidence="6" key="1">
    <citation type="submission" date="2022-08" db="EMBL/GenBank/DDBJ databases">
        <authorList>
            <person name="Marques A."/>
        </authorList>
    </citation>
    <scope>NUCLEOTIDE SEQUENCE</scope>
    <source>
        <strain evidence="6">RhyPub2mFocal</strain>
        <tissue evidence="6">Leaves</tissue>
    </source>
</reference>
<evidence type="ECO:0000313" key="6">
    <source>
        <dbReference type="EMBL" id="KAJ4804158.1"/>
    </source>
</evidence>
<comment type="caution">
    <text evidence="6">The sequence shown here is derived from an EMBL/GenBank/DDBJ whole genome shotgun (WGS) entry which is preliminary data.</text>
</comment>
<feature type="compositionally biased region" description="Polar residues" evidence="4">
    <location>
        <begin position="405"/>
        <end position="417"/>
    </location>
</feature>
<feature type="domain" description="Agenet" evidence="5">
    <location>
        <begin position="315"/>
        <end position="373"/>
    </location>
</feature>
<evidence type="ECO:0000256" key="1">
    <source>
        <dbReference type="ARBA" id="ARBA00022448"/>
    </source>
</evidence>
<feature type="domain" description="Agenet" evidence="5">
    <location>
        <begin position="174"/>
        <end position="231"/>
    </location>
</feature>
<dbReference type="CDD" id="cd20406">
    <property type="entry name" value="Tudor_Agenet_AtDUF_rpt2_4"/>
    <property type="match status" value="1"/>
</dbReference>
<feature type="domain" description="Agenet" evidence="5">
    <location>
        <begin position="245"/>
        <end position="312"/>
    </location>
</feature>
<sequence>MHRLLSLLSSLSSFLPRGGVSNLLLSLTHSKTLVFLVSPPLRLLQLMVLTSNEEVVTDALPPEHKIDGEVLSISPITPNSQSSGKPFPVGAEVEVRIRSDGFHDSWYEAIVLSHYKVTRYSKYKVQYLEFLQDDGTGEKLVEDVLAKDVRPRAPRRFTSHGPSFSLPNNEDEDPDFKMHDLVEAFHNDGWWHGVISALSPDAGLYTVSFPNSRDVFQFKPADIRPQLAFANGLWSPVEKIPKKTEAYKEGDKVDVHRVRDDHGESWFPAQVEKVIHHSYYVVKYESTNAHPNGDLNEILDPQHLRPAVDCMPGTVLYMVGSDVEVLRGGGWCPGVVSSELSGSSYAVTVESRGEQVTVQFHVSNMRLRLQWDGRRWSKWVSPSKAKKRKLVNSDEIFASDDSLTESKTTPDSVTSPGKKQKKKRAKAESSKSTGNSRPIKQAVQKVSRPRNLVTELKDYRFKFSTGKRNITCKRNLNDWAPDLNQDKVDDNGLADSEKEKDVNISNESSSDVPQPNKNGEKETAHIITPSCEQNLPTYTNCTADFAEENAVGFLLHDRTMGHIADSDGQADTLTNGVAEIREGQLIASQLNSSANLEHLIGRQDKYTIPSLSKLVPSVDQAAPLPLLENSVSIDPSPNSEFNQHALAEHILVNPVAPDIVLPFEKASPIWKSLTITYEVFSRIPQRPHYKTLESECEEKREGIAIGMMVTYATLVDSIKRLSIHTELMVIEQKIACLDSLEENGFIVDPMRSRLQHLCKIKTNYSKSALERVDLETKLAKEKDLHASVNVCEEKLADICKSIAKLKEQLSVMEKQEKAVMEERAGLGSAAEREDSISKLENEILNINRLDESASEEFGRVVSEPLY</sequence>
<dbReference type="AlphaFoldDB" id="A0AAV8GM93"/>
<dbReference type="InterPro" id="IPR008395">
    <property type="entry name" value="Agenet-like_dom"/>
</dbReference>
<feature type="region of interest" description="Disordered" evidence="4">
    <location>
        <begin position="402"/>
        <end position="448"/>
    </location>
</feature>
<accession>A0AAV8GM93</accession>
<feature type="coiled-coil region" evidence="3">
    <location>
        <begin position="795"/>
        <end position="856"/>
    </location>
</feature>